<evidence type="ECO:0000256" key="6">
    <source>
        <dbReference type="SAM" id="Phobius"/>
    </source>
</evidence>
<evidence type="ECO:0000256" key="1">
    <source>
        <dbReference type="ARBA" id="ARBA00022593"/>
    </source>
</evidence>
<evidence type="ECO:0000256" key="5">
    <source>
        <dbReference type="SAM" id="MobiDB-lite"/>
    </source>
</evidence>
<protein>
    <submittedName>
        <fullName evidence="7">Peroxisomal biogenesis factor 11</fullName>
    </submittedName>
</protein>
<reference evidence="7 8" key="1">
    <citation type="submission" date="2024-07" db="EMBL/GenBank/DDBJ databases">
        <title>Section-level genome sequencing and comparative genomics of Aspergillus sections Usti and Cavernicolus.</title>
        <authorList>
            <consortium name="Lawrence Berkeley National Laboratory"/>
            <person name="Nybo J.L."/>
            <person name="Vesth T.C."/>
            <person name="Theobald S."/>
            <person name="Frisvad J.C."/>
            <person name="Larsen T.O."/>
            <person name="Kjaerboelling I."/>
            <person name="Rothschild-Mancinelli K."/>
            <person name="Lyhne E.K."/>
            <person name="Kogle M.E."/>
            <person name="Barry K."/>
            <person name="Clum A."/>
            <person name="Na H."/>
            <person name="Ledsgaard L."/>
            <person name="Lin J."/>
            <person name="Lipzen A."/>
            <person name="Kuo A."/>
            <person name="Riley R."/>
            <person name="Mondo S."/>
            <person name="LaButti K."/>
            <person name="Haridas S."/>
            <person name="Pangalinan J."/>
            <person name="Salamov A.A."/>
            <person name="Simmons B.A."/>
            <person name="Magnuson J.K."/>
            <person name="Chen J."/>
            <person name="Drula E."/>
            <person name="Henrissat B."/>
            <person name="Wiebenga A."/>
            <person name="Lubbers R.J."/>
            <person name="Gomes A.C."/>
            <person name="Makela M.R."/>
            <person name="Stajich J."/>
            <person name="Grigoriev I.V."/>
            <person name="Mortensen U.H."/>
            <person name="De vries R.P."/>
            <person name="Baker S.E."/>
            <person name="Andersen M.R."/>
        </authorList>
    </citation>
    <scope>NUCLEOTIDE SEQUENCE [LARGE SCALE GENOMIC DNA]</scope>
    <source>
        <strain evidence="7 8">CBS 600.67</strain>
    </source>
</reference>
<keyword evidence="6" id="KW-0812">Transmembrane</keyword>
<keyword evidence="1" id="KW-0962">Peroxisome biogenesis</keyword>
<keyword evidence="6" id="KW-1133">Transmembrane helix</keyword>
<keyword evidence="8" id="KW-1185">Reference proteome</keyword>
<comment type="subcellular location">
    <subcellularLocation>
        <location evidence="4">Peroxisome membrane</location>
    </subcellularLocation>
</comment>
<organism evidence="7 8">
    <name type="scientific">Aspergillus cavernicola</name>
    <dbReference type="NCBI Taxonomy" id="176166"/>
    <lineage>
        <taxon>Eukaryota</taxon>
        <taxon>Fungi</taxon>
        <taxon>Dikarya</taxon>
        <taxon>Ascomycota</taxon>
        <taxon>Pezizomycotina</taxon>
        <taxon>Eurotiomycetes</taxon>
        <taxon>Eurotiomycetidae</taxon>
        <taxon>Eurotiales</taxon>
        <taxon>Aspergillaceae</taxon>
        <taxon>Aspergillus</taxon>
        <taxon>Aspergillus subgen. Nidulantes</taxon>
    </lineage>
</organism>
<sequence length="230" mass="25502">MAPAISPMKQLIAFTSQTAGLEKSLRLIQAVSQVSGELSNDKTIATQWLTARDQLALGRRFFRLLDFYQCFERVHELIASTSSSGTLLSVMELSEYTFLGLYLLLENLTILHDMDVSHVEWYTPLMTEANKFWFYAIILSIARASWELFFAPGPSKGSGKNVTDKKGRQTPSVEPSSSTWPLVKQIIIDSCDLTLPGSFVGWVPATGLQIGIAMIISTALAGHNIWVAQR</sequence>
<comment type="caution">
    <text evidence="7">The sequence shown here is derived from an EMBL/GenBank/DDBJ whole genome shotgun (WGS) entry which is preliminary data.</text>
</comment>
<keyword evidence="3" id="KW-0576">Peroxisome</keyword>
<dbReference type="Proteomes" id="UP001610335">
    <property type="component" value="Unassembled WGS sequence"/>
</dbReference>
<evidence type="ECO:0000256" key="3">
    <source>
        <dbReference type="ARBA" id="ARBA00023140"/>
    </source>
</evidence>
<feature type="transmembrane region" description="Helical" evidence="6">
    <location>
        <begin position="132"/>
        <end position="151"/>
    </location>
</feature>
<name>A0ABR4I8L2_9EURO</name>
<feature type="region of interest" description="Disordered" evidence="5">
    <location>
        <begin position="155"/>
        <end position="177"/>
    </location>
</feature>
<keyword evidence="2 6" id="KW-0472">Membrane</keyword>
<accession>A0ABR4I8L2</accession>
<dbReference type="EMBL" id="JBFXLS010000051">
    <property type="protein sequence ID" value="KAL2823574.1"/>
    <property type="molecule type" value="Genomic_DNA"/>
</dbReference>
<evidence type="ECO:0000256" key="2">
    <source>
        <dbReference type="ARBA" id="ARBA00023136"/>
    </source>
</evidence>
<dbReference type="Pfam" id="PF05648">
    <property type="entry name" value="PEX11"/>
    <property type="match status" value="1"/>
</dbReference>
<evidence type="ECO:0000256" key="4">
    <source>
        <dbReference type="ARBA" id="ARBA00046271"/>
    </source>
</evidence>
<dbReference type="PANTHER" id="PTHR12652">
    <property type="entry name" value="PEROXISOMAL BIOGENESIS FACTOR 11"/>
    <property type="match status" value="1"/>
</dbReference>
<evidence type="ECO:0000313" key="8">
    <source>
        <dbReference type="Proteomes" id="UP001610335"/>
    </source>
</evidence>
<gene>
    <name evidence="7" type="ORF">BDW59DRAFT_180605</name>
</gene>
<evidence type="ECO:0000313" key="7">
    <source>
        <dbReference type="EMBL" id="KAL2823574.1"/>
    </source>
</evidence>
<dbReference type="InterPro" id="IPR008733">
    <property type="entry name" value="PEX11"/>
</dbReference>
<proteinExistence type="predicted"/>
<dbReference type="PANTHER" id="PTHR12652:SF23">
    <property type="entry name" value="MICROBODY (PEROXISOME) PROLIFERATION PROTEIN PEROXIN 11B (EUROFUNG)"/>
    <property type="match status" value="1"/>
</dbReference>